<dbReference type="CDD" id="cd14014">
    <property type="entry name" value="STKc_PknB_like"/>
    <property type="match status" value="1"/>
</dbReference>
<keyword evidence="2" id="KW-0547">Nucleotide-binding</keyword>
<dbReference type="InterPro" id="IPR000719">
    <property type="entry name" value="Prot_kinase_dom"/>
</dbReference>
<evidence type="ECO:0000256" key="2">
    <source>
        <dbReference type="ARBA" id="ARBA00022741"/>
    </source>
</evidence>
<accession>A0ABR9D6H8</accession>
<dbReference type="GO" id="GO:0004674">
    <property type="term" value="F:protein serine/threonine kinase activity"/>
    <property type="evidence" value="ECO:0007669"/>
    <property type="project" value="UniProtKB-KW"/>
</dbReference>
<keyword evidence="3 6" id="KW-0418">Kinase</keyword>
<dbReference type="PANTHER" id="PTHR24348">
    <property type="entry name" value="SERINE/THREONINE-PROTEIN KINASE UNC-51-RELATED"/>
    <property type="match status" value="1"/>
</dbReference>
<organism evidence="6 7">
    <name type="scientific">Methylomonas albis</name>
    <dbReference type="NCBI Taxonomy" id="1854563"/>
    <lineage>
        <taxon>Bacteria</taxon>
        <taxon>Pseudomonadati</taxon>
        <taxon>Pseudomonadota</taxon>
        <taxon>Gammaproteobacteria</taxon>
        <taxon>Methylococcales</taxon>
        <taxon>Methylococcaceae</taxon>
        <taxon>Methylomonas</taxon>
    </lineage>
</organism>
<comment type="caution">
    <text evidence="6">The sequence shown here is derived from an EMBL/GenBank/DDBJ whole genome shotgun (WGS) entry which is preliminary data.</text>
</comment>
<dbReference type="InterPro" id="IPR045269">
    <property type="entry name" value="Atg1-like"/>
</dbReference>
<evidence type="ECO:0000313" key="7">
    <source>
        <dbReference type="Proteomes" id="UP000652176"/>
    </source>
</evidence>
<keyword evidence="4" id="KW-0067">ATP-binding</keyword>
<protein>
    <submittedName>
        <fullName evidence="6">Serine/threonine protein kinase</fullName>
    </submittedName>
</protein>
<dbReference type="SMART" id="SM00220">
    <property type="entry name" value="S_TKc"/>
    <property type="match status" value="1"/>
</dbReference>
<dbReference type="Gene3D" id="3.30.200.20">
    <property type="entry name" value="Phosphorylase Kinase, domain 1"/>
    <property type="match status" value="1"/>
</dbReference>
<sequence>MIIPNLPGIDSVSQYSNLKFLAKGGMGEVYLGDDLISNESVAIKLIAISDKEEEELLTREVKISHQLTGKNIVKTIYSGKIKINEVDYIYIAQEYFENGNLRKKMQNGIDFDECLSIMKSILNGMNEAHTIIIHRDLKPENILISKTNNIAIADFGLAKLINEKTRTRSFKGSGTIPYMAPECWLNDNNSVAMDIYSLGILFYELLTGELPIDAKTENEWRDFHIYQQLPDPSKIQPKIPTKIKQIISKMTQKRVGDRYKNVQEIIIALNDAIEQGSNERKEFERLASIGHTTIQQIQEEELKRQQELERINTYKKTLNFHITEIFDEIKKISQNVNEHLETQKISIHETPYDSDLRRRTLSINFNSKRVSFNFPEWDKISKYEQEKIIRNRENQMKLYGMILSGPEESIYKKNSIIYFGKLESNYRNPILNECFGFNLILVKDENSLYGKWFLASFSDCGFSQNNRKSFALDFDEFLKNFELSFIGHTMSVIYRELQSSDLALAIEEILK</sequence>
<reference evidence="6 7" key="1">
    <citation type="submission" date="2020-09" db="EMBL/GenBank/DDBJ databases">
        <title>Methylomonas albis sp. nov. and Methylomonas fluvii sp. nov.: Two cold-adapted methanotrophs from the River Elbe and an amended description of Methylovulum psychrotolerans strain Eb1.</title>
        <authorList>
            <person name="Bussmann I.K."/>
            <person name="Klings K.-W."/>
            <person name="Warnstedt J."/>
            <person name="Hoppert M."/>
            <person name="Saborowski A."/>
            <person name="Horn F."/>
            <person name="Liebner S."/>
        </authorList>
    </citation>
    <scope>NUCLEOTIDE SEQUENCE [LARGE SCALE GENOMIC DNA]</scope>
    <source>
        <strain evidence="6 7">EbA</strain>
    </source>
</reference>
<dbReference type="RefSeq" id="WP_192375776.1">
    <property type="nucleotide sequence ID" value="NZ_CAJHIV010000001.1"/>
</dbReference>
<evidence type="ECO:0000313" key="6">
    <source>
        <dbReference type="EMBL" id="MBD9357502.1"/>
    </source>
</evidence>
<dbReference type="PROSITE" id="PS00108">
    <property type="entry name" value="PROTEIN_KINASE_ST"/>
    <property type="match status" value="1"/>
</dbReference>
<evidence type="ECO:0000256" key="4">
    <source>
        <dbReference type="ARBA" id="ARBA00022840"/>
    </source>
</evidence>
<dbReference type="Proteomes" id="UP000652176">
    <property type="component" value="Unassembled WGS sequence"/>
</dbReference>
<dbReference type="Pfam" id="PF00069">
    <property type="entry name" value="Pkinase"/>
    <property type="match status" value="1"/>
</dbReference>
<dbReference type="PANTHER" id="PTHR24348:SF22">
    <property type="entry name" value="NON-SPECIFIC SERINE_THREONINE PROTEIN KINASE"/>
    <property type="match status" value="1"/>
</dbReference>
<evidence type="ECO:0000256" key="1">
    <source>
        <dbReference type="ARBA" id="ARBA00022679"/>
    </source>
</evidence>
<keyword evidence="6" id="KW-0723">Serine/threonine-protein kinase</keyword>
<dbReference type="EMBL" id="JACXSS010000001">
    <property type="protein sequence ID" value="MBD9357502.1"/>
    <property type="molecule type" value="Genomic_DNA"/>
</dbReference>
<feature type="domain" description="Protein kinase" evidence="5">
    <location>
        <begin position="15"/>
        <end position="294"/>
    </location>
</feature>
<dbReference type="InterPro" id="IPR008271">
    <property type="entry name" value="Ser/Thr_kinase_AS"/>
</dbReference>
<keyword evidence="7" id="KW-1185">Reference proteome</keyword>
<evidence type="ECO:0000256" key="3">
    <source>
        <dbReference type="ARBA" id="ARBA00022777"/>
    </source>
</evidence>
<evidence type="ECO:0000259" key="5">
    <source>
        <dbReference type="PROSITE" id="PS50011"/>
    </source>
</evidence>
<proteinExistence type="predicted"/>
<dbReference type="PROSITE" id="PS50011">
    <property type="entry name" value="PROTEIN_KINASE_DOM"/>
    <property type="match status" value="1"/>
</dbReference>
<dbReference type="InterPro" id="IPR011009">
    <property type="entry name" value="Kinase-like_dom_sf"/>
</dbReference>
<dbReference type="SUPFAM" id="SSF56112">
    <property type="entry name" value="Protein kinase-like (PK-like)"/>
    <property type="match status" value="1"/>
</dbReference>
<dbReference type="Gene3D" id="1.10.510.10">
    <property type="entry name" value="Transferase(Phosphotransferase) domain 1"/>
    <property type="match status" value="1"/>
</dbReference>
<gene>
    <name evidence="6" type="ORF">IE877_16735</name>
</gene>
<keyword evidence="1" id="KW-0808">Transferase</keyword>
<name>A0ABR9D6H8_9GAMM</name>